<dbReference type="GO" id="GO:0003724">
    <property type="term" value="F:RNA helicase activity"/>
    <property type="evidence" value="ECO:0007669"/>
    <property type="project" value="InterPro"/>
</dbReference>
<evidence type="ECO:0000313" key="11">
    <source>
        <dbReference type="EMBL" id="ADI38759.1"/>
    </source>
</evidence>
<dbReference type="STRING" id="716544.wcw_1409"/>
<evidence type="ECO:0000256" key="5">
    <source>
        <dbReference type="ARBA" id="ARBA00038437"/>
    </source>
</evidence>
<keyword evidence="3 11" id="KW-0347">Helicase</keyword>
<feature type="domain" description="DEAD-box RNA helicase Q" evidence="10">
    <location>
        <begin position="6"/>
        <end position="34"/>
    </location>
</feature>
<keyword evidence="4" id="KW-0067">ATP-binding</keyword>
<dbReference type="InterPro" id="IPR027417">
    <property type="entry name" value="P-loop_NTPase"/>
</dbReference>
<evidence type="ECO:0000256" key="4">
    <source>
        <dbReference type="ARBA" id="ARBA00022840"/>
    </source>
</evidence>
<feature type="region of interest" description="Disordered" evidence="7">
    <location>
        <begin position="369"/>
        <end position="395"/>
    </location>
</feature>
<dbReference type="InterPro" id="IPR044742">
    <property type="entry name" value="DEAD/DEAH_RhlB"/>
</dbReference>
<accession>D6YRR4</accession>
<dbReference type="EMBL" id="CP001928">
    <property type="protein sequence ID" value="ADI38759.1"/>
    <property type="molecule type" value="Genomic_DNA"/>
</dbReference>
<dbReference type="HOGENOM" id="CLU_003041_1_3_0"/>
<dbReference type="PROSITE" id="PS51192">
    <property type="entry name" value="HELICASE_ATP_BIND_1"/>
    <property type="match status" value="1"/>
</dbReference>
<reference evidence="11 12" key="1">
    <citation type="journal article" date="2010" name="PLoS ONE">
        <title>The Waddlia genome: a window into chlamydial biology.</title>
        <authorList>
            <person name="Bertelli C."/>
            <person name="Collyn F."/>
            <person name="Croxatto A."/>
            <person name="Ruckert C."/>
            <person name="Polkinghorne A."/>
            <person name="Kebbi-Beghdadi C."/>
            <person name="Goesmann A."/>
            <person name="Vaughan L."/>
            <person name="Greub G."/>
        </authorList>
    </citation>
    <scope>NUCLEOTIDE SEQUENCE [LARGE SCALE GENOMIC DNA]</scope>
    <source>
        <strain evidence="12">ATCC VR-1470 / WSU 86-1044</strain>
    </source>
</reference>
<dbReference type="AlphaFoldDB" id="D6YRR4"/>
<evidence type="ECO:0000256" key="7">
    <source>
        <dbReference type="SAM" id="MobiDB-lite"/>
    </source>
</evidence>
<gene>
    <name evidence="11" type="ordered locus">wcw_1409</name>
</gene>
<dbReference type="PROSITE" id="PS51194">
    <property type="entry name" value="HELICASE_CTER"/>
    <property type="match status" value="1"/>
</dbReference>
<dbReference type="GO" id="GO:0016787">
    <property type="term" value="F:hydrolase activity"/>
    <property type="evidence" value="ECO:0007669"/>
    <property type="project" value="UniProtKB-KW"/>
</dbReference>
<dbReference type="KEGG" id="wch:wcw_1409"/>
<evidence type="ECO:0000256" key="6">
    <source>
        <dbReference type="PROSITE-ProRule" id="PRU00552"/>
    </source>
</evidence>
<evidence type="ECO:0000259" key="8">
    <source>
        <dbReference type="PROSITE" id="PS51192"/>
    </source>
</evidence>
<dbReference type="PANTHER" id="PTHR47959:SF13">
    <property type="entry name" value="ATP-DEPENDENT RNA HELICASE RHLE"/>
    <property type="match status" value="1"/>
</dbReference>
<evidence type="ECO:0000256" key="1">
    <source>
        <dbReference type="ARBA" id="ARBA00022741"/>
    </source>
</evidence>
<dbReference type="PROSITE" id="PS51195">
    <property type="entry name" value="Q_MOTIF"/>
    <property type="match status" value="1"/>
</dbReference>
<evidence type="ECO:0000313" key="12">
    <source>
        <dbReference type="Proteomes" id="UP000001505"/>
    </source>
</evidence>
<feature type="short sequence motif" description="Q motif" evidence="6">
    <location>
        <begin position="6"/>
        <end position="34"/>
    </location>
</feature>
<dbReference type="eggNOG" id="COG0513">
    <property type="taxonomic scope" value="Bacteria"/>
</dbReference>
<dbReference type="Gene3D" id="3.40.50.300">
    <property type="entry name" value="P-loop containing nucleotide triphosphate hydrolases"/>
    <property type="match status" value="2"/>
</dbReference>
<dbReference type="CDD" id="cd00268">
    <property type="entry name" value="DEADc"/>
    <property type="match status" value="1"/>
</dbReference>
<keyword evidence="1" id="KW-0547">Nucleotide-binding</keyword>
<keyword evidence="2" id="KW-0378">Hydrolase</keyword>
<dbReference type="InterPro" id="IPR014001">
    <property type="entry name" value="Helicase_ATP-bd"/>
</dbReference>
<evidence type="ECO:0000259" key="9">
    <source>
        <dbReference type="PROSITE" id="PS51194"/>
    </source>
</evidence>
<organism evidence="11 12">
    <name type="scientific">Waddlia chondrophila (strain ATCC VR-1470 / WSU 86-1044)</name>
    <dbReference type="NCBI Taxonomy" id="716544"/>
    <lineage>
        <taxon>Bacteria</taxon>
        <taxon>Pseudomonadati</taxon>
        <taxon>Chlamydiota</taxon>
        <taxon>Chlamydiia</taxon>
        <taxon>Parachlamydiales</taxon>
        <taxon>Waddliaceae</taxon>
        <taxon>Waddlia</taxon>
    </lineage>
</organism>
<name>D6YRR4_WADCW</name>
<feature type="domain" description="Helicase ATP-binding" evidence="8">
    <location>
        <begin position="37"/>
        <end position="207"/>
    </location>
</feature>
<dbReference type="SMART" id="SM00487">
    <property type="entry name" value="DEXDc"/>
    <property type="match status" value="1"/>
</dbReference>
<dbReference type="Proteomes" id="UP000001505">
    <property type="component" value="Chromosome"/>
</dbReference>
<dbReference type="GO" id="GO:0003676">
    <property type="term" value="F:nucleic acid binding"/>
    <property type="evidence" value="ECO:0007669"/>
    <property type="project" value="InterPro"/>
</dbReference>
<sequence length="395" mass="44767">MEINTLTFNDFNLDPKIIESLREMKYLEPSEIQTKAIPEILNKRDVVALAQTGSGKTAACAIPLCHMVDTSKDAIQALVIVPTRELALQYATETQKIGKKRGVHAFAIYGGEDADIQEAKIGHRVHVLIATPGRLIDFIYSRRIDLSQVFILALDEADEMLSMGFYEDLEFIINCLVQEHQILLFSATMPKEIRRIAEGHMKDPVDILLTQKKQGPSSIEHRFLYCRPDQRDASLIQLLNECQPVQSIIFGRTRFQVESLAKSLQKSVKGVDFLHGALSQDVRRIVTRKFRGGKIQHLVATDVAARGLDFSEVSHVFMYEMSDDPDIYVHRSGRTGRFDKQGMVVTLVTKRDLGVLGKVLKFLKKKPQWIGHPPPERVPESKPRNRKRVRAKKDS</sequence>
<dbReference type="Pfam" id="PF00270">
    <property type="entry name" value="DEAD"/>
    <property type="match status" value="1"/>
</dbReference>
<proteinExistence type="inferred from homology"/>
<dbReference type="GO" id="GO:0005524">
    <property type="term" value="F:ATP binding"/>
    <property type="evidence" value="ECO:0007669"/>
    <property type="project" value="UniProtKB-KW"/>
</dbReference>
<evidence type="ECO:0000256" key="3">
    <source>
        <dbReference type="ARBA" id="ARBA00022806"/>
    </source>
</evidence>
<feature type="compositionally biased region" description="Basic residues" evidence="7">
    <location>
        <begin position="384"/>
        <end position="395"/>
    </location>
</feature>
<feature type="compositionally biased region" description="Basic and acidic residues" evidence="7">
    <location>
        <begin position="374"/>
        <end position="383"/>
    </location>
</feature>
<dbReference type="SMART" id="SM00490">
    <property type="entry name" value="HELICc"/>
    <property type="match status" value="1"/>
</dbReference>
<comment type="similarity">
    <text evidence="5">Belongs to the DEAD box helicase family.</text>
</comment>
<dbReference type="InterPro" id="IPR014014">
    <property type="entry name" value="RNA_helicase_DEAD_Q_motif"/>
</dbReference>
<dbReference type="GO" id="GO:0005829">
    <property type="term" value="C:cytosol"/>
    <property type="evidence" value="ECO:0007669"/>
    <property type="project" value="TreeGrafter"/>
</dbReference>
<protein>
    <submittedName>
        <fullName evidence="11">Putative ATP-dependent RNA helicase DBP2</fullName>
    </submittedName>
</protein>
<dbReference type="PANTHER" id="PTHR47959">
    <property type="entry name" value="ATP-DEPENDENT RNA HELICASE RHLE-RELATED"/>
    <property type="match status" value="1"/>
</dbReference>
<dbReference type="InterPro" id="IPR001650">
    <property type="entry name" value="Helicase_C-like"/>
</dbReference>
<dbReference type="InterPro" id="IPR050079">
    <property type="entry name" value="DEAD_box_RNA_helicase"/>
</dbReference>
<dbReference type="SUPFAM" id="SSF52540">
    <property type="entry name" value="P-loop containing nucleoside triphosphate hydrolases"/>
    <property type="match status" value="2"/>
</dbReference>
<evidence type="ECO:0000256" key="2">
    <source>
        <dbReference type="ARBA" id="ARBA00022801"/>
    </source>
</evidence>
<keyword evidence="12" id="KW-1185">Reference proteome</keyword>
<dbReference type="Pfam" id="PF00271">
    <property type="entry name" value="Helicase_C"/>
    <property type="match status" value="1"/>
</dbReference>
<dbReference type="RefSeq" id="WP_013182470.1">
    <property type="nucleotide sequence ID" value="NC_014225.1"/>
</dbReference>
<evidence type="ECO:0000259" key="10">
    <source>
        <dbReference type="PROSITE" id="PS51195"/>
    </source>
</evidence>
<feature type="domain" description="Helicase C-terminal" evidence="9">
    <location>
        <begin position="234"/>
        <end position="380"/>
    </location>
</feature>
<dbReference type="CDD" id="cd18787">
    <property type="entry name" value="SF2_C_DEAD"/>
    <property type="match status" value="1"/>
</dbReference>
<dbReference type="InterPro" id="IPR011545">
    <property type="entry name" value="DEAD/DEAH_box_helicase_dom"/>
</dbReference>